<evidence type="ECO:0000256" key="1">
    <source>
        <dbReference type="ARBA" id="ARBA00022614"/>
    </source>
</evidence>
<dbReference type="PROSITE" id="PS51450">
    <property type="entry name" value="LRR"/>
    <property type="match status" value="3"/>
</dbReference>
<keyword evidence="1" id="KW-0433">Leucine-rich repeat</keyword>
<evidence type="ECO:0000256" key="2">
    <source>
        <dbReference type="ARBA" id="ARBA00022729"/>
    </source>
</evidence>
<protein>
    <submittedName>
        <fullName evidence="4">Vasorin</fullName>
    </submittedName>
</protein>
<evidence type="ECO:0000313" key="5">
    <source>
        <dbReference type="Proteomes" id="UP000027135"/>
    </source>
</evidence>
<keyword evidence="5" id="KW-1185">Reference proteome</keyword>
<dbReference type="AlphaFoldDB" id="A0A067RIA5"/>
<proteinExistence type="predicted"/>
<sequence length="295" mass="33397">MNYNGNHSIMNCRFDNNTQILDISGNSLTYLNKTSLRNMGVISLTQLNASRNSISDIHGEAFFGQSKLQTLDLSSNNLSYIEPWAFTRNPSLEWLSLSGNGFGMLPEEGYFLYSDSVRVLHLSACNLRHIPTETFQDLPNLQELYISHNLIDILPPLGTGFLTVLDVSNNNLRDLDSDIFTSSPKIIRLNLSYNGLRTLNIEMLPQLAKVIRTDDLSGNPWVCDCVMFNTTYSWCRNNGVDLNLTCSRPPKFKDQKWTVYDREGCVENIFDEVDEFTVTGNGSFRYRVPNCAGCK</sequence>
<reference evidence="4 5" key="1">
    <citation type="journal article" date="2014" name="Nat. Commun.">
        <title>Molecular traces of alternative social organization in a termite genome.</title>
        <authorList>
            <person name="Terrapon N."/>
            <person name="Li C."/>
            <person name="Robertson H.M."/>
            <person name="Ji L."/>
            <person name="Meng X."/>
            <person name="Booth W."/>
            <person name="Chen Z."/>
            <person name="Childers C.P."/>
            <person name="Glastad K.M."/>
            <person name="Gokhale K."/>
            <person name="Gowin J."/>
            <person name="Gronenberg W."/>
            <person name="Hermansen R.A."/>
            <person name="Hu H."/>
            <person name="Hunt B.G."/>
            <person name="Huylmans A.K."/>
            <person name="Khalil S.M."/>
            <person name="Mitchell R.D."/>
            <person name="Munoz-Torres M.C."/>
            <person name="Mustard J.A."/>
            <person name="Pan H."/>
            <person name="Reese J.T."/>
            <person name="Scharf M.E."/>
            <person name="Sun F."/>
            <person name="Vogel H."/>
            <person name="Xiao J."/>
            <person name="Yang W."/>
            <person name="Yang Z."/>
            <person name="Yang Z."/>
            <person name="Zhou J."/>
            <person name="Zhu J."/>
            <person name="Brent C.S."/>
            <person name="Elsik C.G."/>
            <person name="Goodisman M.A."/>
            <person name="Liberles D.A."/>
            <person name="Roe R.M."/>
            <person name="Vargo E.L."/>
            <person name="Vilcinskas A."/>
            <person name="Wang J."/>
            <person name="Bornberg-Bauer E."/>
            <person name="Korb J."/>
            <person name="Zhang G."/>
            <person name="Liebig J."/>
        </authorList>
    </citation>
    <scope>NUCLEOTIDE SEQUENCE [LARGE SCALE GENOMIC DNA]</scope>
    <source>
        <tissue evidence="4">Whole organism</tissue>
    </source>
</reference>
<evidence type="ECO:0000313" key="4">
    <source>
        <dbReference type="EMBL" id="KDR22743.1"/>
    </source>
</evidence>
<dbReference type="PANTHER" id="PTHR24373:SF275">
    <property type="entry name" value="TIR DOMAIN-CONTAINING PROTEIN"/>
    <property type="match status" value="1"/>
</dbReference>
<organism evidence="4 5">
    <name type="scientific">Zootermopsis nevadensis</name>
    <name type="common">Dampwood termite</name>
    <dbReference type="NCBI Taxonomy" id="136037"/>
    <lineage>
        <taxon>Eukaryota</taxon>
        <taxon>Metazoa</taxon>
        <taxon>Ecdysozoa</taxon>
        <taxon>Arthropoda</taxon>
        <taxon>Hexapoda</taxon>
        <taxon>Insecta</taxon>
        <taxon>Pterygota</taxon>
        <taxon>Neoptera</taxon>
        <taxon>Polyneoptera</taxon>
        <taxon>Dictyoptera</taxon>
        <taxon>Blattodea</taxon>
        <taxon>Blattoidea</taxon>
        <taxon>Termitoidae</taxon>
        <taxon>Termopsidae</taxon>
        <taxon>Zootermopsis</taxon>
    </lineage>
</organism>
<dbReference type="InParanoid" id="A0A067RIA5"/>
<dbReference type="OMA" id="YLWAMEN"/>
<dbReference type="eggNOG" id="KOG0619">
    <property type="taxonomic scope" value="Eukaryota"/>
</dbReference>
<evidence type="ECO:0000256" key="3">
    <source>
        <dbReference type="ARBA" id="ARBA00022737"/>
    </source>
</evidence>
<dbReference type="InterPro" id="IPR050328">
    <property type="entry name" value="Dev_Immune_Receptor"/>
</dbReference>
<dbReference type="InterPro" id="IPR001611">
    <property type="entry name" value="Leu-rich_rpt"/>
</dbReference>
<name>A0A067RIA5_ZOONE</name>
<dbReference type="Gene3D" id="3.80.10.10">
    <property type="entry name" value="Ribonuclease Inhibitor"/>
    <property type="match status" value="2"/>
</dbReference>
<dbReference type="Pfam" id="PF13855">
    <property type="entry name" value="LRR_8"/>
    <property type="match status" value="3"/>
</dbReference>
<gene>
    <name evidence="4" type="ORF">L798_02041</name>
</gene>
<dbReference type="STRING" id="136037.A0A067RIA5"/>
<dbReference type="InterPro" id="IPR032675">
    <property type="entry name" value="LRR_dom_sf"/>
</dbReference>
<dbReference type="InterPro" id="IPR003591">
    <property type="entry name" value="Leu-rich_rpt_typical-subtyp"/>
</dbReference>
<dbReference type="SUPFAM" id="SSF52058">
    <property type="entry name" value="L domain-like"/>
    <property type="match status" value="1"/>
</dbReference>
<dbReference type="EMBL" id="KK868945">
    <property type="protein sequence ID" value="KDR22743.1"/>
    <property type="molecule type" value="Genomic_DNA"/>
</dbReference>
<keyword evidence="2" id="KW-0732">Signal</keyword>
<dbReference type="SMART" id="SM00369">
    <property type="entry name" value="LRR_TYP"/>
    <property type="match status" value="6"/>
</dbReference>
<keyword evidence="3" id="KW-0677">Repeat</keyword>
<dbReference type="PANTHER" id="PTHR24373">
    <property type="entry name" value="SLIT RELATED LEUCINE-RICH REPEAT NEURONAL PROTEIN"/>
    <property type="match status" value="1"/>
</dbReference>
<dbReference type="Proteomes" id="UP000027135">
    <property type="component" value="Unassembled WGS sequence"/>
</dbReference>
<accession>A0A067RIA5</accession>